<name>A0A8S3QST4_MYTED</name>
<protein>
    <recommendedName>
        <fullName evidence="9">EGF-like domain-containing protein</fullName>
    </recommendedName>
</protein>
<feature type="chain" id="PRO_5036434839" description="EGF-like domain-containing protein" evidence="8">
    <location>
        <begin position="22"/>
        <end position="554"/>
    </location>
</feature>
<feature type="disulfide bond" evidence="6">
    <location>
        <begin position="409"/>
        <end position="418"/>
    </location>
</feature>
<organism evidence="10 11">
    <name type="scientific">Mytilus edulis</name>
    <name type="common">Blue mussel</name>
    <dbReference type="NCBI Taxonomy" id="6550"/>
    <lineage>
        <taxon>Eukaryota</taxon>
        <taxon>Metazoa</taxon>
        <taxon>Spiralia</taxon>
        <taxon>Lophotrochozoa</taxon>
        <taxon>Mollusca</taxon>
        <taxon>Bivalvia</taxon>
        <taxon>Autobranchia</taxon>
        <taxon>Pteriomorphia</taxon>
        <taxon>Mytilida</taxon>
        <taxon>Mytiloidea</taxon>
        <taxon>Mytilidae</taxon>
        <taxon>Mytilinae</taxon>
        <taxon>Mytilus</taxon>
    </lineage>
</organism>
<dbReference type="SUPFAM" id="SSF57196">
    <property type="entry name" value="EGF/Laminin"/>
    <property type="match status" value="4"/>
</dbReference>
<evidence type="ECO:0000256" key="1">
    <source>
        <dbReference type="ARBA" id="ARBA00022536"/>
    </source>
</evidence>
<dbReference type="PROSITE" id="PS01187">
    <property type="entry name" value="EGF_CA"/>
    <property type="match status" value="2"/>
</dbReference>
<evidence type="ECO:0000313" key="10">
    <source>
        <dbReference type="EMBL" id="CAG2199746.1"/>
    </source>
</evidence>
<dbReference type="AlphaFoldDB" id="A0A8S3QST4"/>
<dbReference type="GO" id="GO:0045197">
    <property type="term" value="P:establishment or maintenance of epithelial cell apical/basal polarity"/>
    <property type="evidence" value="ECO:0007669"/>
    <property type="project" value="TreeGrafter"/>
</dbReference>
<dbReference type="PROSITE" id="PS50026">
    <property type="entry name" value="EGF_3"/>
    <property type="match status" value="4"/>
</dbReference>
<feature type="disulfide bond" evidence="6">
    <location>
        <begin position="463"/>
        <end position="473"/>
    </location>
</feature>
<feature type="domain" description="EGF-like" evidence="9">
    <location>
        <begin position="421"/>
        <end position="457"/>
    </location>
</feature>
<keyword evidence="11" id="KW-1185">Reference proteome</keyword>
<dbReference type="GO" id="GO:0005886">
    <property type="term" value="C:plasma membrane"/>
    <property type="evidence" value="ECO:0007669"/>
    <property type="project" value="TreeGrafter"/>
</dbReference>
<dbReference type="InterPro" id="IPR051022">
    <property type="entry name" value="Notch_Cell-Fate_Det"/>
</dbReference>
<keyword evidence="7" id="KW-1133">Transmembrane helix</keyword>
<dbReference type="SMART" id="SM00179">
    <property type="entry name" value="EGF_CA"/>
    <property type="match status" value="4"/>
</dbReference>
<keyword evidence="2 8" id="KW-0732">Signal</keyword>
<comment type="caution">
    <text evidence="10">The sequence shown here is derived from an EMBL/GenBank/DDBJ whole genome shotgun (WGS) entry which is preliminary data.</text>
</comment>
<dbReference type="EMBL" id="CAJPWZ010000722">
    <property type="protein sequence ID" value="CAG2199745.1"/>
    <property type="molecule type" value="Genomic_DNA"/>
</dbReference>
<evidence type="ECO:0000256" key="4">
    <source>
        <dbReference type="ARBA" id="ARBA00023157"/>
    </source>
</evidence>
<dbReference type="CDD" id="cd00054">
    <property type="entry name" value="EGF_CA"/>
    <property type="match status" value="4"/>
</dbReference>
<evidence type="ECO:0000259" key="9">
    <source>
        <dbReference type="PROSITE" id="PS50026"/>
    </source>
</evidence>
<reference evidence="10" key="1">
    <citation type="submission" date="2021-03" db="EMBL/GenBank/DDBJ databases">
        <authorList>
            <person name="Bekaert M."/>
        </authorList>
    </citation>
    <scope>NUCLEOTIDE SEQUENCE</scope>
</reference>
<evidence type="ECO:0000256" key="8">
    <source>
        <dbReference type="SAM" id="SignalP"/>
    </source>
</evidence>
<feature type="transmembrane region" description="Helical" evidence="7">
    <location>
        <begin position="501"/>
        <end position="525"/>
    </location>
</feature>
<dbReference type="OrthoDB" id="5953235at2759"/>
<feature type="disulfide bond" evidence="6">
    <location>
        <begin position="447"/>
        <end position="456"/>
    </location>
</feature>
<feature type="domain" description="EGF-like" evidence="9">
    <location>
        <begin position="345"/>
        <end position="381"/>
    </location>
</feature>
<dbReference type="GO" id="GO:0032991">
    <property type="term" value="C:protein-containing complex"/>
    <property type="evidence" value="ECO:0007669"/>
    <property type="project" value="TreeGrafter"/>
</dbReference>
<dbReference type="InterPro" id="IPR000742">
    <property type="entry name" value="EGF"/>
</dbReference>
<keyword evidence="4 6" id="KW-1015">Disulfide bond</keyword>
<dbReference type="InterPro" id="IPR000152">
    <property type="entry name" value="EGF-type_Asp/Asn_hydroxyl_site"/>
</dbReference>
<dbReference type="GO" id="GO:0007157">
    <property type="term" value="P:heterophilic cell-cell adhesion via plasma membrane cell adhesion molecules"/>
    <property type="evidence" value="ECO:0007669"/>
    <property type="project" value="TreeGrafter"/>
</dbReference>
<dbReference type="Proteomes" id="UP000683360">
    <property type="component" value="Unassembled WGS sequence"/>
</dbReference>
<feature type="signal peptide" evidence="8">
    <location>
        <begin position="1"/>
        <end position="21"/>
    </location>
</feature>
<evidence type="ECO:0000256" key="2">
    <source>
        <dbReference type="ARBA" id="ARBA00022729"/>
    </source>
</evidence>
<dbReference type="PROSITE" id="PS01186">
    <property type="entry name" value="EGF_2"/>
    <property type="match status" value="3"/>
</dbReference>
<dbReference type="SMART" id="SM00181">
    <property type="entry name" value="EGF"/>
    <property type="match status" value="4"/>
</dbReference>
<dbReference type="InterPro" id="IPR018097">
    <property type="entry name" value="EGF_Ca-bd_CS"/>
</dbReference>
<dbReference type="InterPro" id="IPR001881">
    <property type="entry name" value="EGF-like_Ca-bd_dom"/>
</dbReference>
<comment type="caution">
    <text evidence="6">Lacks conserved residue(s) required for the propagation of feature annotation.</text>
</comment>
<keyword evidence="1 6" id="KW-0245">EGF-like domain</keyword>
<dbReference type="GO" id="GO:0005509">
    <property type="term" value="F:calcium ion binding"/>
    <property type="evidence" value="ECO:0007669"/>
    <property type="project" value="InterPro"/>
</dbReference>
<dbReference type="PROSITE" id="PS00022">
    <property type="entry name" value="EGF_1"/>
    <property type="match status" value="2"/>
</dbReference>
<keyword evidence="3" id="KW-0677">Repeat</keyword>
<keyword evidence="5" id="KW-0325">Glycoprotein</keyword>
<dbReference type="PRINTS" id="PR00010">
    <property type="entry name" value="EGFBLOOD"/>
</dbReference>
<sequence>MNFKNTILTVVILIGINIIEGSHFRGGIISWKYRDNKVDITYKLTYTGSPCGDSLDPGEGSINCHTGCVGTLISPLSYYCTDSSVDENWKMGQKTMPVTLNSSTDNIYRFGYSGCCLVSLVEGGSSWSVMATANLTVRSDTGLINSPPSFAMQPVVRLKQSCSYSIKIPVIDEDGDFVKCRWATDSSGVNECGDACSGLSNSKLDEENCTVTYNAIGATGWYVVALQIEDFATRQYTNPLSSLPLQFMVYIYSFSTSCDSKPVIETNVADGIKQNNDERIAAINTVSPLGMTKSELLTYGTSNNKSYMDVTWIPTETQVGSHIFCYTAFDDNREASNQECIKLIVLNDCSSNPCVNGGSCNDEINGYKCTCAAGFTGTRCEIDIDECLSNPCENGATCNDQVNGYNCTCADGFTDTHCQIDIDECSSNPCQNGATCNDQVNEYNCSCVVGFINTHCETDIDNCASNPCQYGTCNDRVDSFHCDCGIFLTGKTCNTLSSLSIAFLALASAAVLVTFCWFCCFRRVFGMCKRDNGKKKVKPLKINVKPKLLDLAWI</sequence>
<dbReference type="FunFam" id="2.10.25.10:FF:000143">
    <property type="entry name" value="Protein crumbs 1"/>
    <property type="match status" value="1"/>
</dbReference>
<evidence type="ECO:0000256" key="6">
    <source>
        <dbReference type="PROSITE-ProRule" id="PRU00076"/>
    </source>
</evidence>
<dbReference type="PANTHER" id="PTHR24049:SF22">
    <property type="entry name" value="DROSOPHILA CRUMBS HOMOLOG"/>
    <property type="match status" value="1"/>
</dbReference>
<evidence type="ECO:0000256" key="3">
    <source>
        <dbReference type="ARBA" id="ARBA00022737"/>
    </source>
</evidence>
<feature type="domain" description="EGF-like" evidence="9">
    <location>
        <begin position="459"/>
        <end position="494"/>
    </location>
</feature>
<feature type="disulfide bond" evidence="6">
    <location>
        <begin position="484"/>
        <end position="493"/>
    </location>
</feature>
<dbReference type="EMBL" id="CAJPWZ010000722">
    <property type="protein sequence ID" value="CAG2199746.1"/>
    <property type="molecule type" value="Genomic_DNA"/>
</dbReference>
<dbReference type="PANTHER" id="PTHR24049">
    <property type="entry name" value="CRUMBS FAMILY MEMBER"/>
    <property type="match status" value="1"/>
</dbReference>
<evidence type="ECO:0000256" key="7">
    <source>
        <dbReference type="SAM" id="Phobius"/>
    </source>
</evidence>
<feature type="disulfide bond" evidence="6">
    <location>
        <begin position="371"/>
        <end position="380"/>
    </location>
</feature>
<dbReference type="PROSITE" id="PS00010">
    <property type="entry name" value="ASX_HYDROXYL"/>
    <property type="match status" value="4"/>
</dbReference>
<evidence type="ECO:0000313" key="11">
    <source>
        <dbReference type="Proteomes" id="UP000683360"/>
    </source>
</evidence>
<keyword evidence="7" id="KW-0472">Membrane</keyword>
<accession>A0A8S3QST4</accession>
<dbReference type="FunFam" id="2.10.25.10:FF:000122">
    <property type="entry name" value="Protein crumbs homolog 2"/>
    <property type="match status" value="1"/>
</dbReference>
<keyword evidence="7" id="KW-0812">Transmembrane</keyword>
<dbReference type="FunFam" id="2.10.25.10:FF:000472">
    <property type="entry name" value="Uncharacterized protein, isoform A"/>
    <property type="match status" value="1"/>
</dbReference>
<gene>
    <name evidence="10" type="ORF">MEDL_14218</name>
</gene>
<evidence type="ECO:0000256" key="5">
    <source>
        <dbReference type="ARBA" id="ARBA00023180"/>
    </source>
</evidence>
<dbReference type="Gene3D" id="2.10.25.10">
    <property type="entry name" value="Laminin"/>
    <property type="match status" value="4"/>
</dbReference>
<dbReference type="Pfam" id="PF00008">
    <property type="entry name" value="EGF"/>
    <property type="match status" value="3"/>
</dbReference>
<feature type="domain" description="EGF-like" evidence="9">
    <location>
        <begin position="383"/>
        <end position="419"/>
    </location>
</feature>
<proteinExistence type="predicted"/>